<feature type="transmembrane region" description="Helical" evidence="2">
    <location>
        <begin position="704"/>
        <end position="725"/>
    </location>
</feature>
<proteinExistence type="predicted"/>
<feature type="transmembrane region" description="Helical" evidence="2">
    <location>
        <begin position="497"/>
        <end position="517"/>
    </location>
</feature>
<keyword evidence="4" id="KW-1185">Reference proteome</keyword>
<feature type="transmembrane region" description="Helical" evidence="2">
    <location>
        <begin position="636"/>
        <end position="655"/>
    </location>
</feature>
<feature type="transmembrane region" description="Helical" evidence="2">
    <location>
        <begin position="563"/>
        <end position="584"/>
    </location>
</feature>
<feature type="transmembrane region" description="Helical" evidence="2">
    <location>
        <begin position="532"/>
        <end position="551"/>
    </location>
</feature>
<evidence type="ECO:0000313" key="3">
    <source>
        <dbReference type="EMBL" id="CAG8601692.1"/>
    </source>
</evidence>
<evidence type="ECO:0000256" key="2">
    <source>
        <dbReference type="SAM" id="Phobius"/>
    </source>
</evidence>
<keyword evidence="2" id="KW-0812">Transmembrane</keyword>
<keyword evidence="1" id="KW-0677">Repeat</keyword>
<dbReference type="PANTHER" id="PTHR10582">
    <property type="entry name" value="TRANSIENT RECEPTOR POTENTIAL ION CHANNEL PROTEIN"/>
    <property type="match status" value="1"/>
</dbReference>
<feature type="non-terminal residue" evidence="3">
    <location>
        <position position="1"/>
    </location>
</feature>
<accession>A0A9N9CIN4</accession>
<evidence type="ECO:0000313" key="4">
    <source>
        <dbReference type="Proteomes" id="UP000789572"/>
    </source>
</evidence>
<sequence length="788" mass="91361">MAPKDYLGDRSKSVRQLVWIGNKDVMIVNGDGGTKWNIYTYDLIDEYSGFGKMPIFKSTGEAVYANCDENVPKIKYLDETVPTLSIGKGTERSEGTTKLCKYDGTTLYETDELEITGENQNKLREIVEFMVEPWYLPQQRTTTIFLLDDDNKRALLFGRQTIHVWNFTSTEPRLEYIWCKPMPAVNYSIDEPLLDKDKNILKFRYKFEKFSEELELSLRPTKFKTTLHALYARNFLERKDNVERQIGSSHGLLFSTLLRQCEEIVYSTIHSTNARIFNATVDDRSMVYLLIDLNCAFADSMLEALLQKDVYIPLFYENKESALSCAISKGKAKVVRLLLKYYCRRTEEKAKGKPEFWTLTVVPVFKQLITKYPDSALELMKAISDLPISEKIVWSNREDLYAFIRETDEVHEMSALRKADEIDEANKVGTHPRYMCVVPLPGFTEHPEFAFYDLVYKRQGCCSRFADAVFHGPIDLFGERSMEAIINFKWRMFGSRYAYCLIFAYLFYLFSFMSMVTLDSGRIQLDEQYKNIAMKVFIVIVLGAGSVFLSTEMRQLIHKPYYYIRNIYNLVDVVSLIMPIAYAINLLVGHEPFQPAYIGASVFFVYLNFILKLRIFEKLGTAIFIIIEIMSNVDRFVLAMAIMVFAYAYTFWLLLCNTEVTNALNDNNATAQEYSTFQRGLVSTYFFVTNNLGSLGDAFGDSTIAIFTVLFSVISFYMWTVLVALMSNVVDDSRTVGRHAWLKQRAEVIVEIELYWFTAKQRRRKDYFSSLIYYYASPDAIEKRRERS</sequence>
<keyword evidence="2" id="KW-0472">Membrane</keyword>
<name>A0A9N9CIN4_9GLOM</name>
<dbReference type="PANTHER" id="PTHR10582:SF2">
    <property type="entry name" value="INACTIVE"/>
    <property type="match status" value="1"/>
</dbReference>
<dbReference type="GO" id="GO:0005216">
    <property type="term" value="F:monoatomic ion channel activity"/>
    <property type="evidence" value="ECO:0007669"/>
    <property type="project" value="InterPro"/>
</dbReference>
<dbReference type="AlphaFoldDB" id="A0A9N9CIN4"/>
<keyword evidence="2" id="KW-1133">Transmembrane helix</keyword>
<evidence type="ECO:0000256" key="1">
    <source>
        <dbReference type="ARBA" id="ARBA00022737"/>
    </source>
</evidence>
<dbReference type="OrthoDB" id="2352140at2759"/>
<dbReference type="Proteomes" id="UP000789572">
    <property type="component" value="Unassembled WGS sequence"/>
</dbReference>
<protein>
    <submittedName>
        <fullName evidence="3">3585_t:CDS:1</fullName>
    </submittedName>
</protein>
<dbReference type="GO" id="GO:0005886">
    <property type="term" value="C:plasma membrane"/>
    <property type="evidence" value="ECO:0007669"/>
    <property type="project" value="TreeGrafter"/>
</dbReference>
<dbReference type="InterPro" id="IPR024862">
    <property type="entry name" value="TRPV"/>
</dbReference>
<organism evidence="3 4">
    <name type="scientific">Paraglomus occultum</name>
    <dbReference type="NCBI Taxonomy" id="144539"/>
    <lineage>
        <taxon>Eukaryota</taxon>
        <taxon>Fungi</taxon>
        <taxon>Fungi incertae sedis</taxon>
        <taxon>Mucoromycota</taxon>
        <taxon>Glomeromycotina</taxon>
        <taxon>Glomeromycetes</taxon>
        <taxon>Paraglomerales</taxon>
        <taxon>Paraglomeraceae</taxon>
        <taxon>Paraglomus</taxon>
    </lineage>
</organism>
<feature type="transmembrane region" description="Helical" evidence="2">
    <location>
        <begin position="596"/>
        <end position="615"/>
    </location>
</feature>
<dbReference type="EMBL" id="CAJVPJ010001725">
    <property type="protein sequence ID" value="CAG8601692.1"/>
    <property type="molecule type" value="Genomic_DNA"/>
</dbReference>
<comment type="caution">
    <text evidence="3">The sequence shown here is derived from an EMBL/GenBank/DDBJ whole genome shotgun (WGS) entry which is preliminary data.</text>
</comment>
<dbReference type="GO" id="GO:0098703">
    <property type="term" value="P:calcium ion import across plasma membrane"/>
    <property type="evidence" value="ECO:0007669"/>
    <property type="project" value="TreeGrafter"/>
</dbReference>
<reference evidence="3" key="1">
    <citation type="submission" date="2021-06" db="EMBL/GenBank/DDBJ databases">
        <authorList>
            <person name="Kallberg Y."/>
            <person name="Tangrot J."/>
            <person name="Rosling A."/>
        </authorList>
    </citation>
    <scope>NUCLEOTIDE SEQUENCE</scope>
    <source>
        <strain evidence="3">IA702</strain>
    </source>
</reference>
<gene>
    <name evidence="3" type="ORF">POCULU_LOCUS7497</name>
</gene>